<dbReference type="PANTHER" id="PTHR10516:SF443">
    <property type="entry name" value="FK506-BINDING PROTEIN 59-RELATED"/>
    <property type="match status" value="1"/>
</dbReference>
<dbReference type="GO" id="GO:0003755">
    <property type="term" value="F:peptidyl-prolyl cis-trans isomerase activity"/>
    <property type="evidence" value="ECO:0007669"/>
    <property type="project" value="UniProtKB-KW"/>
</dbReference>
<keyword evidence="9" id="KW-1185">Reference proteome</keyword>
<evidence type="ECO:0000256" key="5">
    <source>
        <dbReference type="PROSITE-ProRule" id="PRU00277"/>
    </source>
</evidence>
<dbReference type="InterPro" id="IPR046357">
    <property type="entry name" value="PPIase_dom_sf"/>
</dbReference>
<comment type="catalytic activity">
    <reaction evidence="1 5">
        <text>[protein]-peptidylproline (omega=180) = [protein]-peptidylproline (omega=0)</text>
        <dbReference type="Rhea" id="RHEA:16237"/>
        <dbReference type="Rhea" id="RHEA-COMP:10747"/>
        <dbReference type="Rhea" id="RHEA-COMP:10748"/>
        <dbReference type="ChEBI" id="CHEBI:83833"/>
        <dbReference type="ChEBI" id="CHEBI:83834"/>
        <dbReference type="EC" id="5.2.1.8"/>
    </reaction>
</comment>
<dbReference type="SUPFAM" id="SSF54534">
    <property type="entry name" value="FKBP-like"/>
    <property type="match status" value="1"/>
</dbReference>
<organism evidence="7">
    <name type="scientific">Spironucleus salmonicida</name>
    <dbReference type="NCBI Taxonomy" id="348837"/>
    <lineage>
        <taxon>Eukaryota</taxon>
        <taxon>Metamonada</taxon>
        <taxon>Diplomonadida</taxon>
        <taxon>Hexamitidae</taxon>
        <taxon>Hexamitinae</taxon>
        <taxon>Spironucleus</taxon>
    </lineage>
</organism>
<dbReference type="EC" id="5.2.1.8" evidence="2 5"/>
<dbReference type="EMBL" id="KI546008">
    <property type="protein sequence ID" value="EST48043.1"/>
    <property type="molecule type" value="Genomic_DNA"/>
</dbReference>
<evidence type="ECO:0000256" key="2">
    <source>
        <dbReference type="ARBA" id="ARBA00013194"/>
    </source>
</evidence>
<evidence type="ECO:0000313" key="8">
    <source>
        <dbReference type="EMBL" id="KAH0570771.1"/>
    </source>
</evidence>
<evidence type="ECO:0000313" key="9">
    <source>
        <dbReference type="Proteomes" id="UP000018208"/>
    </source>
</evidence>
<dbReference type="VEuPathDB" id="GiardiaDB:SS50377_27059"/>
<gene>
    <name evidence="7" type="ORF">SS50377_11809</name>
    <name evidence="8" type="ORF">SS50377_27059</name>
</gene>
<sequence length="126" mass="14428">MLLFLYFEFRVEILEKGDGITYASEEDRVTYHYTSFMENGTQFASSHDYKIPSETDIGCPLTIQGLNIGLTKVSLNEKARIYIPWNMAYGDKHVGVLVPQSNIYIDVEIKKIEFGSENDANQYSEL</sequence>
<keyword evidence="3 5" id="KW-0697">Rotamase</keyword>
<name>V6LUW7_9EUKA</name>
<dbReference type="PANTHER" id="PTHR10516">
    <property type="entry name" value="PEPTIDYL-PROLYL CIS-TRANS ISOMERASE"/>
    <property type="match status" value="1"/>
</dbReference>
<evidence type="ECO:0000259" key="6">
    <source>
        <dbReference type="PROSITE" id="PS50059"/>
    </source>
</evidence>
<evidence type="ECO:0000313" key="7">
    <source>
        <dbReference type="EMBL" id="EST48043.1"/>
    </source>
</evidence>
<dbReference type="PROSITE" id="PS50059">
    <property type="entry name" value="FKBP_PPIASE"/>
    <property type="match status" value="1"/>
</dbReference>
<dbReference type="InterPro" id="IPR050689">
    <property type="entry name" value="FKBP-type_PPIase"/>
</dbReference>
<feature type="domain" description="PPIase FKBP-type" evidence="6">
    <location>
        <begin position="26"/>
        <end position="113"/>
    </location>
</feature>
<dbReference type="Proteomes" id="UP000018208">
    <property type="component" value="Unassembled WGS sequence"/>
</dbReference>
<dbReference type="InterPro" id="IPR001179">
    <property type="entry name" value="PPIase_FKBP_dom"/>
</dbReference>
<dbReference type="EMBL" id="AUWU02000007">
    <property type="protein sequence ID" value="KAH0570771.1"/>
    <property type="molecule type" value="Genomic_DNA"/>
</dbReference>
<protein>
    <recommendedName>
        <fullName evidence="2 5">peptidylprolyl isomerase</fullName>
        <ecNumber evidence="2 5">5.2.1.8</ecNumber>
    </recommendedName>
</protein>
<dbReference type="AlphaFoldDB" id="V6LUW7"/>
<evidence type="ECO:0000256" key="1">
    <source>
        <dbReference type="ARBA" id="ARBA00000971"/>
    </source>
</evidence>
<proteinExistence type="predicted"/>
<evidence type="ECO:0000256" key="3">
    <source>
        <dbReference type="ARBA" id="ARBA00023110"/>
    </source>
</evidence>
<dbReference type="Pfam" id="PF00254">
    <property type="entry name" value="FKBP_C"/>
    <property type="match status" value="1"/>
</dbReference>
<dbReference type="GO" id="GO:0005737">
    <property type="term" value="C:cytoplasm"/>
    <property type="evidence" value="ECO:0007669"/>
    <property type="project" value="TreeGrafter"/>
</dbReference>
<reference evidence="8" key="2">
    <citation type="submission" date="2020-12" db="EMBL/GenBank/DDBJ databases">
        <title>New Spironucleus salmonicida genome in near-complete chromosomes.</title>
        <authorList>
            <person name="Xu F."/>
            <person name="Kurt Z."/>
            <person name="Jimenez-Gonzalez A."/>
            <person name="Astvaldsson A."/>
            <person name="Andersson J.O."/>
            <person name="Svard S.G."/>
        </authorList>
    </citation>
    <scope>NUCLEOTIDE SEQUENCE</scope>
    <source>
        <strain evidence="8">ATCC 50377</strain>
    </source>
</reference>
<accession>V6LUW7</accession>
<reference evidence="7 8" key="1">
    <citation type="journal article" date="2014" name="PLoS Genet.">
        <title>The Genome of Spironucleus salmonicida Highlights a Fish Pathogen Adapted to Fluctuating Environments.</title>
        <authorList>
            <person name="Xu F."/>
            <person name="Jerlstrom-Hultqvist J."/>
            <person name="Einarsson E."/>
            <person name="Astvaldsson A."/>
            <person name="Svard S.G."/>
            <person name="Andersson J.O."/>
        </authorList>
    </citation>
    <scope>NUCLEOTIDE SEQUENCE</scope>
    <source>
        <strain evidence="8">ATCC 50377</strain>
    </source>
</reference>
<keyword evidence="4 5" id="KW-0413">Isomerase</keyword>
<dbReference type="OrthoDB" id="1902587at2759"/>
<evidence type="ECO:0000256" key="4">
    <source>
        <dbReference type="ARBA" id="ARBA00023235"/>
    </source>
</evidence>
<dbReference type="Gene3D" id="3.10.50.40">
    <property type="match status" value="1"/>
</dbReference>